<dbReference type="InterPro" id="IPR016035">
    <property type="entry name" value="Acyl_Trfase/lysoPLipase"/>
</dbReference>
<dbReference type="SUPFAM" id="SSF52151">
    <property type="entry name" value="FabD/lysophospholipase-like"/>
    <property type="match status" value="1"/>
</dbReference>
<evidence type="ECO:0000256" key="2">
    <source>
        <dbReference type="PROSITE-ProRule" id="PRU01161"/>
    </source>
</evidence>
<dbReference type="GO" id="GO:0005811">
    <property type="term" value="C:lipid droplet"/>
    <property type="evidence" value="ECO:0007669"/>
    <property type="project" value="TreeGrafter"/>
</dbReference>
<dbReference type="GO" id="GO:0016020">
    <property type="term" value="C:membrane"/>
    <property type="evidence" value="ECO:0007669"/>
    <property type="project" value="TreeGrafter"/>
</dbReference>
<evidence type="ECO:0000313" key="4">
    <source>
        <dbReference type="RefSeq" id="XP_007939991.2"/>
    </source>
</evidence>
<reference evidence="4" key="1">
    <citation type="submission" date="2025-08" db="UniProtKB">
        <authorList>
            <consortium name="RefSeq"/>
        </authorList>
    </citation>
    <scope>IDENTIFICATION</scope>
</reference>
<accession>A0A8B7A198</accession>
<keyword evidence="3" id="KW-1185">Reference proteome</keyword>
<evidence type="ECO:0000313" key="3">
    <source>
        <dbReference type="Proteomes" id="UP000694850"/>
    </source>
</evidence>
<dbReference type="OrthoDB" id="197155at2759"/>
<organism evidence="3 4">
    <name type="scientific">Orycteropus afer afer</name>
    <dbReference type="NCBI Taxonomy" id="1230840"/>
    <lineage>
        <taxon>Eukaryota</taxon>
        <taxon>Metazoa</taxon>
        <taxon>Chordata</taxon>
        <taxon>Craniata</taxon>
        <taxon>Vertebrata</taxon>
        <taxon>Euteleostomi</taxon>
        <taxon>Mammalia</taxon>
        <taxon>Eutheria</taxon>
        <taxon>Afrotheria</taxon>
        <taxon>Tubulidentata</taxon>
        <taxon>Orycteropodidae</taxon>
        <taxon>Orycteropus</taxon>
    </lineage>
</organism>
<dbReference type="CTD" id="80339"/>
<dbReference type="InterPro" id="IPR033562">
    <property type="entry name" value="PLPL"/>
</dbReference>
<comment type="caution">
    <text evidence="2">Lacks conserved residue(s) required for the propagation of feature annotation.</text>
</comment>
<dbReference type="GO" id="GO:0055088">
    <property type="term" value="P:lipid homeostasis"/>
    <property type="evidence" value="ECO:0007669"/>
    <property type="project" value="TreeGrafter"/>
</dbReference>
<proteinExistence type="predicted"/>
<evidence type="ECO:0000256" key="1">
    <source>
        <dbReference type="ARBA" id="ARBA00023098"/>
    </source>
</evidence>
<dbReference type="PANTHER" id="PTHR12406:SF22">
    <property type="entry name" value="1-ACYLGLYCEROL-3-PHOSPHATE O-ACYLTRANSFERASE PNPLA3"/>
    <property type="match status" value="1"/>
</dbReference>
<keyword evidence="1" id="KW-0443">Lipid metabolism</keyword>
<name>A0A8B7A198_ORYAF</name>
<dbReference type="Proteomes" id="UP000694850">
    <property type="component" value="Unplaced"/>
</dbReference>
<dbReference type="Pfam" id="PF01734">
    <property type="entry name" value="Patatin"/>
    <property type="match status" value="1"/>
</dbReference>
<dbReference type="GO" id="GO:0004806">
    <property type="term" value="F:triacylglycerol lipase activity"/>
    <property type="evidence" value="ECO:0007669"/>
    <property type="project" value="TreeGrafter"/>
</dbReference>
<dbReference type="Gene3D" id="3.40.1090.10">
    <property type="entry name" value="Cytosolic phospholipase A2 catalytic domain"/>
    <property type="match status" value="1"/>
</dbReference>
<dbReference type="GO" id="GO:0019433">
    <property type="term" value="P:triglyceride catabolic process"/>
    <property type="evidence" value="ECO:0007669"/>
    <property type="project" value="TreeGrafter"/>
</dbReference>
<dbReference type="InterPro" id="IPR002641">
    <property type="entry name" value="PNPLA_dom"/>
</dbReference>
<dbReference type="RefSeq" id="XP_007939991.2">
    <property type="nucleotide sequence ID" value="XM_007941800.2"/>
</dbReference>
<protein>
    <submittedName>
        <fullName evidence="4">1-acylglycerol-3-phosphate O-acyltransferase PNPLA3</fullName>
    </submittedName>
</protein>
<dbReference type="PANTHER" id="PTHR12406">
    <property type="entry name" value="CALCIUM-INDEPENDENT PHOSPHOLIPASE A2 IPLA2 -RELATED"/>
    <property type="match status" value="1"/>
</dbReference>
<dbReference type="PROSITE" id="PS51635">
    <property type="entry name" value="PNPLA"/>
    <property type="match status" value="1"/>
</dbReference>
<dbReference type="AlphaFoldDB" id="A0A8B7A198"/>
<sequence length="284" mass="32238">MYDPEVGWHLSFAGSGFLGFYYLGVIRCMNERAPHLLRDARKFYCSSSGTLFCATLLAGIPLDRLAQLFVAFNQHARRYNFGSLHLSFNIANFIRDLLHTHLPANIHQLVSGKMCVSLTRVSDGENVQVSDFQSKDEVVDALVCSCFLPFFSGFIPPTFRGVGIGEMCVRGYLDTVRFLEEKVRLTILPWDESILDILSPRLFIVLCETLKDRGGYLSRLCNFFPVWMLSCLLRLCALPVVATIAVVQRLVMWLPDIHEDLKWLQWAVSHVCSRVVRGLLPTSR</sequence>
<dbReference type="GeneID" id="103197824"/>
<dbReference type="GO" id="GO:0005737">
    <property type="term" value="C:cytoplasm"/>
    <property type="evidence" value="ECO:0007669"/>
    <property type="project" value="TreeGrafter"/>
</dbReference>
<gene>
    <name evidence="4" type="primary">PNPLA3</name>
</gene>